<dbReference type="OMA" id="LDRTPQT"/>
<dbReference type="RefSeq" id="XP_057429504.1">
    <property type="nucleotide sequence ID" value="XM_057573521.1"/>
</dbReference>
<sequence>MGALSAKTLLLLLLPIVMLLSLVCAASATNSAHNTFVQCLVNHSEPSHPIAEAIFTPNTPSFSSVLQAYIRNLRFNTSTTRKPFLILTPLHVSHVQAAIICGQKHNLQMKTRSGGHDYEGVSYVAEDPFFILDMFNLRSIEVDIATETAWVQAGATLGEVYYRIAEKSRKHGFPAGVCPTVGVGGHVSGGGYGNMMRKYGTSVDNVVDAQIVDAQGRLLDRKSMGEDLFWAIAGGGGASFGVVLSYKIKLVQVPETVTVFQVQRSLQQNATDIVYNWQHVAPTTSNDLFIRLILEVVKDAHEGTKTVRATFIALFLGDSKTLLSLMSETFPQLGLRQSDCIETTWLRSVLFWDNIDISTPVEILLERQPQALRYLKRKSDYVKKPISKEGWEGIWNKMIELENGVMFFNPYGGRMDEISPSATPLPHRAGNLWKIQYQANWNQPGEVVANHHINVIRELYKFMTPFVSKNPRQAYLNYKDLDLGTNHHGFLSSYSEGSVYGVQYYMDNFNRLVQIKTKVDPGNFFRSEQSIPVLGLVGRAKMVTEKSLISILLCLGANWIWKLSQGRFKRQKTIQ</sequence>
<evidence type="ECO:0000256" key="7">
    <source>
        <dbReference type="ARBA" id="ARBA00023180"/>
    </source>
</evidence>
<dbReference type="Gene3D" id="3.30.43.10">
    <property type="entry name" value="Uridine Diphospho-n-acetylenolpyruvylglucosamine Reductase, domain 2"/>
    <property type="match status" value="1"/>
</dbReference>
<dbReference type="InterPro" id="IPR016167">
    <property type="entry name" value="FAD-bd_PCMH_sub1"/>
</dbReference>
<evidence type="ECO:0000256" key="5">
    <source>
        <dbReference type="ARBA" id="ARBA00022827"/>
    </source>
</evidence>
<name>I3S2I4_LOTJA</name>
<dbReference type="PROSITE" id="PS51387">
    <property type="entry name" value="FAD_PCMH"/>
    <property type="match status" value="1"/>
</dbReference>
<keyword evidence="4 8" id="KW-0732">Signal</keyword>
<organism evidence="10">
    <name type="scientific">Lotus japonicus</name>
    <name type="common">Lotus corniculatus var. japonicus</name>
    <dbReference type="NCBI Taxonomy" id="34305"/>
    <lineage>
        <taxon>Eukaryota</taxon>
        <taxon>Viridiplantae</taxon>
        <taxon>Streptophyta</taxon>
        <taxon>Embryophyta</taxon>
        <taxon>Tracheophyta</taxon>
        <taxon>Spermatophyta</taxon>
        <taxon>Magnoliopsida</taxon>
        <taxon>eudicotyledons</taxon>
        <taxon>Gunneridae</taxon>
        <taxon>Pentapetalae</taxon>
        <taxon>rosids</taxon>
        <taxon>fabids</taxon>
        <taxon>Fabales</taxon>
        <taxon>Fabaceae</taxon>
        <taxon>Papilionoideae</taxon>
        <taxon>50 kb inversion clade</taxon>
        <taxon>NPAAA clade</taxon>
        <taxon>Hologalegina</taxon>
        <taxon>robinioid clade</taxon>
        <taxon>Loteae</taxon>
        <taxon>Lotus</taxon>
    </lineage>
</organism>
<evidence type="ECO:0000256" key="3">
    <source>
        <dbReference type="ARBA" id="ARBA00022630"/>
    </source>
</evidence>
<dbReference type="InterPro" id="IPR036318">
    <property type="entry name" value="FAD-bd_PCMH-like_sf"/>
</dbReference>
<dbReference type="GeneID" id="130722701"/>
<comment type="cofactor">
    <cofactor evidence="1">
        <name>FAD</name>
        <dbReference type="ChEBI" id="CHEBI:57692"/>
    </cofactor>
</comment>
<evidence type="ECO:0000256" key="4">
    <source>
        <dbReference type="ARBA" id="ARBA00022729"/>
    </source>
</evidence>
<evidence type="ECO:0000259" key="9">
    <source>
        <dbReference type="PROSITE" id="PS51387"/>
    </source>
</evidence>
<accession>I3S2I4</accession>
<dbReference type="Pfam" id="PF01565">
    <property type="entry name" value="FAD_binding_4"/>
    <property type="match status" value="1"/>
</dbReference>
<dbReference type="AlphaFoldDB" id="I3S2I4"/>
<keyword evidence="3" id="KW-0285">Flavoprotein</keyword>
<dbReference type="InterPro" id="IPR016169">
    <property type="entry name" value="FAD-bd_PCMH_sub2"/>
</dbReference>
<dbReference type="Gene3D" id="3.30.465.10">
    <property type="match status" value="1"/>
</dbReference>
<dbReference type="InterPro" id="IPR006094">
    <property type="entry name" value="Oxid_FAD_bind_N"/>
</dbReference>
<evidence type="ECO:0000256" key="8">
    <source>
        <dbReference type="SAM" id="SignalP"/>
    </source>
</evidence>
<dbReference type="EMBL" id="BT134681">
    <property type="protein sequence ID" value="AFK34476.1"/>
    <property type="molecule type" value="mRNA"/>
</dbReference>
<keyword evidence="6" id="KW-1015">Disulfide bond</keyword>
<evidence type="ECO:0000256" key="6">
    <source>
        <dbReference type="ARBA" id="ARBA00023157"/>
    </source>
</evidence>
<comment type="similarity">
    <text evidence="2">Belongs to the oxygen-dependent FAD-linked oxidoreductase family.</text>
</comment>
<dbReference type="OrthoDB" id="407275at2759"/>
<evidence type="ECO:0000313" key="10">
    <source>
        <dbReference type="EMBL" id="AFK34476.1"/>
    </source>
</evidence>
<evidence type="ECO:0000256" key="1">
    <source>
        <dbReference type="ARBA" id="ARBA00001974"/>
    </source>
</evidence>
<keyword evidence="7" id="KW-0325">Glycoprotein</keyword>
<dbReference type="GO" id="GO:1901696">
    <property type="term" value="P:cannabinoid biosynthetic process"/>
    <property type="evidence" value="ECO:0007669"/>
    <property type="project" value="UniProtKB-ARBA"/>
</dbReference>
<dbReference type="FunFam" id="3.30.43.10:FF:000004">
    <property type="entry name" value="Berberine bridge enzyme-like 15"/>
    <property type="match status" value="1"/>
</dbReference>
<dbReference type="InterPro" id="IPR012951">
    <property type="entry name" value="BBE"/>
</dbReference>
<dbReference type="Pfam" id="PF08031">
    <property type="entry name" value="BBE"/>
    <property type="match status" value="1"/>
</dbReference>
<dbReference type="InterPro" id="IPR016166">
    <property type="entry name" value="FAD-bd_PCMH"/>
</dbReference>
<evidence type="ECO:0000256" key="2">
    <source>
        <dbReference type="ARBA" id="ARBA00005466"/>
    </source>
</evidence>
<dbReference type="GO" id="GO:0071949">
    <property type="term" value="F:FAD binding"/>
    <property type="evidence" value="ECO:0007669"/>
    <property type="project" value="InterPro"/>
</dbReference>
<dbReference type="PANTHER" id="PTHR32448">
    <property type="entry name" value="OS08G0158400 PROTEIN"/>
    <property type="match status" value="1"/>
</dbReference>
<feature type="signal peptide" evidence="8">
    <location>
        <begin position="1"/>
        <end position="25"/>
    </location>
</feature>
<dbReference type="SUPFAM" id="SSF56176">
    <property type="entry name" value="FAD-binding/transporter-associated domain-like"/>
    <property type="match status" value="1"/>
</dbReference>
<reference evidence="10" key="1">
    <citation type="submission" date="2012-05" db="EMBL/GenBank/DDBJ databases">
        <authorList>
            <person name="Krishnakumar V."/>
            <person name="Cheung F."/>
            <person name="Xiao Y."/>
            <person name="Chan A."/>
            <person name="Moskal W.A."/>
            <person name="Town C.D."/>
        </authorList>
    </citation>
    <scope>NUCLEOTIDE SEQUENCE</scope>
</reference>
<dbReference type="GO" id="GO:0016491">
    <property type="term" value="F:oxidoreductase activity"/>
    <property type="evidence" value="ECO:0007669"/>
    <property type="project" value="InterPro"/>
</dbReference>
<dbReference type="KEGG" id="lja:130722701"/>
<keyword evidence="5" id="KW-0274">FAD</keyword>
<protein>
    <recommendedName>
        <fullName evidence="9">FAD-binding PCMH-type domain-containing protein</fullName>
    </recommendedName>
</protein>
<feature type="domain" description="FAD-binding PCMH-type" evidence="9">
    <location>
        <begin position="79"/>
        <end position="253"/>
    </location>
</feature>
<feature type="chain" id="PRO_5003679190" description="FAD-binding PCMH-type domain-containing protein" evidence="8">
    <location>
        <begin position="26"/>
        <end position="575"/>
    </location>
</feature>
<proteinExistence type="evidence at transcript level"/>
<dbReference type="Gene3D" id="3.40.462.20">
    <property type="match status" value="1"/>
</dbReference>